<sequence length="377" mass="38978">MRTPRRAVMASFVLNGALFGAWASRIPAITEKHALTAGDFGLLLLVMGVGAILSFPLAGRASDTIGASKATRYVAFAYLTSLTFLGLAPNPLTLAMALFFFGATHGAMDVVMNAWAGEVEEYLKKPIMASFHGLWSLGTGVGAASGFFAVQVAMAPLLHFVLFSLVITSMLWWVWIDWQRPTKPAVQDSPIFALPKGVLLLVGLFALCSAVIEGGAADWGALMLIETTAVSEAKAALGFAVFSVAMVTMRLSGDRITARFGSVGVASVSGVVAAIGACLVVFGPNYTVALVGFGLMALGVAMIFPLAYSRAARDPDVPSGAAIASVATMGYGGLLVGPPVLGGIAELTSLQMSFGILIVLALLSSVLAGSLRTKPVG</sequence>
<proteinExistence type="predicted"/>
<name>A0A917ABP7_9RHOB</name>
<feature type="transmembrane region" description="Helical" evidence="5">
    <location>
        <begin position="352"/>
        <end position="371"/>
    </location>
</feature>
<feature type="transmembrane region" description="Helical" evidence="5">
    <location>
        <begin position="260"/>
        <end position="282"/>
    </location>
</feature>
<evidence type="ECO:0000313" key="8">
    <source>
        <dbReference type="Proteomes" id="UP000606730"/>
    </source>
</evidence>
<keyword evidence="2 5" id="KW-0812">Transmembrane</keyword>
<feature type="transmembrane region" description="Helical" evidence="5">
    <location>
        <begin position="197"/>
        <end position="216"/>
    </location>
</feature>
<evidence type="ECO:0000256" key="4">
    <source>
        <dbReference type="ARBA" id="ARBA00023136"/>
    </source>
</evidence>
<feature type="transmembrane region" description="Helical" evidence="5">
    <location>
        <begin position="156"/>
        <end position="176"/>
    </location>
</feature>
<dbReference type="EMBL" id="BMKN01000001">
    <property type="protein sequence ID" value="GGE40893.1"/>
    <property type="molecule type" value="Genomic_DNA"/>
</dbReference>
<feature type="transmembrane region" description="Helical" evidence="5">
    <location>
        <begin position="288"/>
        <end position="308"/>
    </location>
</feature>
<dbReference type="SUPFAM" id="SSF103473">
    <property type="entry name" value="MFS general substrate transporter"/>
    <property type="match status" value="1"/>
</dbReference>
<dbReference type="InterPro" id="IPR036259">
    <property type="entry name" value="MFS_trans_sf"/>
</dbReference>
<keyword evidence="4 5" id="KW-0472">Membrane</keyword>
<dbReference type="PROSITE" id="PS50850">
    <property type="entry name" value="MFS"/>
    <property type="match status" value="1"/>
</dbReference>
<feature type="transmembrane region" description="Helical" evidence="5">
    <location>
        <begin position="127"/>
        <end position="150"/>
    </location>
</feature>
<accession>A0A917ABP7</accession>
<feature type="transmembrane region" description="Helical" evidence="5">
    <location>
        <begin position="320"/>
        <end position="340"/>
    </location>
</feature>
<evidence type="ECO:0000259" key="6">
    <source>
        <dbReference type="PROSITE" id="PS50850"/>
    </source>
</evidence>
<dbReference type="GO" id="GO:0016020">
    <property type="term" value="C:membrane"/>
    <property type="evidence" value="ECO:0007669"/>
    <property type="project" value="UniProtKB-SubCell"/>
</dbReference>
<reference evidence="7" key="1">
    <citation type="journal article" date="2014" name="Int. J. Syst. Evol. Microbiol.">
        <title>Complete genome sequence of Corynebacterium casei LMG S-19264T (=DSM 44701T), isolated from a smear-ripened cheese.</title>
        <authorList>
            <consortium name="US DOE Joint Genome Institute (JGI-PGF)"/>
            <person name="Walter F."/>
            <person name="Albersmeier A."/>
            <person name="Kalinowski J."/>
            <person name="Ruckert C."/>
        </authorList>
    </citation>
    <scope>NUCLEOTIDE SEQUENCE</scope>
    <source>
        <strain evidence="7">CGMCC 1.16012</strain>
    </source>
</reference>
<organism evidence="7 8">
    <name type="scientific">Actibacterium pelagium</name>
    <dbReference type="NCBI Taxonomy" id="2029103"/>
    <lineage>
        <taxon>Bacteria</taxon>
        <taxon>Pseudomonadati</taxon>
        <taxon>Pseudomonadota</taxon>
        <taxon>Alphaproteobacteria</taxon>
        <taxon>Rhodobacterales</taxon>
        <taxon>Roseobacteraceae</taxon>
        <taxon>Actibacterium</taxon>
    </lineage>
</organism>
<gene>
    <name evidence="7" type="ORF">GCM10011517_05710</name>
</gene>
<dbReference type="OrthoDB" id="9810941at2"/>
<protein>
    <submittedName>
        <fullName evidence="7">Transporter y4wD</fullName>
    </submittedName>
</protein>
<dbReference type="AlphaFoldDB" id="A0A917ABP7"/>
<dbReference type="InterPro" id="IPR020846">
    <property type="entry name" value="MFS_dom"/>
</dbReference>
<dbReference type="GO" id="GO:0022857">
    <property type="term" value="F:transmembrane transporter activity"/>
    <property type="evidence" value="ECO:0007669"/>
    <property type="project" value="InterPro"/>
</dbReference>
<dbReference type="InterPro" id="IPR011701">
    <property type="entry name" value="MFS"/>
</dbReference>
<dbReference type="PANTHER" id="PTHR23514:SF13">
    <property type="entry name" value="INNER MEMBRANE PROTEIN YBJJ"/>
    <property type="match status" value="1"/>
</dbReference>
<dbReference type="InterPro" id="IPR051788">
    <property type="entry name" value="MFS_Transporter"/>
</dbReference>
<evidence type="ECO:0000256" key="3">
    <source>
        <dbReference type="ARBA" id="ARBA00022989"/>
    </source>
</evidence>
<keyword evidence="3 5" id="KW-1133">Transmembrane helix</keyword>
<evidence type="ECO:0000256" key="1">
    <source>
        <dbReference type="ARBA" id="ARBA00004141"/>
    </source>
</evidence>
<comment type="caution">
    <text evidence="7">The sequence shown here is derived from an EMBL/GenBank/DDBJ whole genome shotgun (WGS) entry which is preliminary data.</text>
</comment>
<reference evidence="7" key="2">
    <citation type="submission" date="2020-09" db="EMBL/GenBank/DDBJ databases">
        <authorList>
            <person name="Sun Q."/>
            <person name="Zhou Y."/>
        </authorList>
    </citation>
    <scope>NUCLEOTIDE SEQUENCE</scope>
    <source>
        <strain evidence="7">CGMCC 1.16012</strain>
    </source>
</reference>
<dbReference type="Pfam" id="PF07690">
    <property type="entry name" value="MFS_1"/>
    <property type="match status" value="1"/>
</dbReference>
<evidence type="ECO:0000256" key="2">
    <source>
        <dbReference type="ARBA" id="ARBA00022692"/>
    </source>
</evidence>
<feature type="domain" description="Major facilitator superfamily (MFS) profile" evidence="6">
    <location>
        <begin position="199"/>
        <end position="377"/>
    </location>
</feature>
<keyword evidence="8" id="KW-1185">Reference proteome</keyword>
<dbReference type="Proteomes" id="UP000606730">
    <property type="component" value="Unassembled WGS sequence"/>
</dbReference>
<evidence type="ECO:0000256" key="5">
    <source>
        <dbReference type="SAM" id="Phobius"/>
    </source>
</evidence>
<feature type="transmembrane region" description="Helical" evidence="5">
    <location>
        <begin position="39"/>
        <end position="58"/>
    </location>
</feature>
<dbReference type="PANTHER" id="PTHR23514">
    <property type="entry name" value="BYPASS OF STOP CODON PROTEIN 6"/>
    <property type="match status" value="1"/>
</dbReference>
<dbReference type="CDD" id="cd17393">
    <property type="entry name" value="MFS_MosC_like"/>
    <property type="match status" value="1"/>
</dbReference>
<comment type="subcellular location">
    <subcellularLocation>
        <location evidence="1">Membrane</location>
        <topology evidence="1">Multi-pass membrane protein</topology>
    </subcellularLocation>
</comment>
<dbReference type="RefSeq" id="WP_095596523.1">
    <property type="nucleotide sequence ID" value="NZ_BMKN01000001.1"/>
</dbReference>
<evidence type="ECO:0000313" key="7">
    <source>
        <dbReference type="EMBL" id="GGE40893.1"/>
    </source>
</evidence>
<dbReference type="Gene3D" id="1.20.1250.20">
    <property type="entry name" value="MFS general substrate transporter like domains"/>
    <property type="match status" value="2"/>
</dbReference>